<evidence type="ECO:0000256" key="9">
    <source>
        <dbReference type="ARBA" id="ARBA00022989"/>
    </source>
</evidence>
<dbReference type="EMBL" id="CP001034">
    <property type="protein sequence ID" value="ACB84995.1"/>
    <property type="molecule type" value="Genomic_DNA"/>
</dbReference>
<comment type="function">
    <text evidence="12">Required for formation of the rod structure in the basal body of the flagellar apparatus. Together with FliI and FliH, may constitute the export apparatus of flagellin.</text>
</comment>
<reference evidence="13 14" key="2">
    <citation type="journal article" date="2011" name="J. Bacteriol.">
        <title>Complete genome sequence of the anaerobic, halophilic alkalithermophile Natranaerobius thermophilus JW/NM-WN-LF.</title>
        <authorList>
            <person name="Zhao B."/>
            <person name="Mesbah N.M."/>
            <person name="Dalin E."/>
            <person name="Goodwin L."/>
            <person name="Nolan M."/>
            <person name="Pitluck S."/>
            <person name="Chertkov O."/>
            <person name="Brettin T.S."/>
            <person name="Han J."/>
            <person name="Larimer F.W."/>
            <person name="Land M.L."/>
            <person name="Hauser L."/>
            <person name="Kyrpides N."/>
            <person name="Wiegel J."/>
        </authorList>
    </citation>
    <scope>NUCLEOTIDE SEQUENCE [LARGE SCALE GENOMIC DNA]</scope>
    <source>
        <strain evidence="14">ATCC BAA-1301 / DSM 18059 / JW/NM-WN-LF</strain>
    </source>
</reference>
<proteinExistence type="inferred from homology"/>
<name>B2A365_NATTJ</name>
<evidence type="ECO:0000256" key="4">
    <source>
        <dbReference type="ARBA" id="ARBA00022448"/>
    </source>
</evidence>
<evidence type="ECO:0000256" key="8">
    <source>
        <dbReference type="ARBA" id="ARBA00022927"/>
    </source>
</evidence>
<keyword evidence="7 12" id="KW-1005">Bacterial flagellum biogenesis</keyword>
<organism evidence="13 14">
    <name type="scientific">Natranaerobius thermophilus (strain ATCC BAA-1301 / DSM 18059 / JW/NM-WN-LF)</name>
    <dbReference type="NCBI Taxonomy" id="457570"/>
    <lineage>
        <taxon>Bacteria</taxon>
        <taxon>Bacillati</taxon>
        <taxon>Bacillota</taxon>
        <taxon>Clostridia</taxon>
        <taxon>Natranaerobiales</taxon>
        <taxon>Natranaerobiaceae</taxon>
        <taxon>Natranaerobius</taxon>
    </lineage>
</organism>
<dbReference type="InterPro" id="IPR029025">
    <property type="entry name" value="T3SS_substrate_exporter_C"/>
</dbReference>
<dbReference type="Gene3D" id="6.10.250.2080">
    <property type="match status" value="1"/>
</dbReference>
<keyword evidence="14" id="KW-1185">Reference proteome</keyword>
<feature type="transmembrane region" description="Helical" evidence="12">
    <location>
        <begin position="195"/>
        <end position="218"/>
    </location>
</feature>
<keyword evidence="9 12" id="KW-1133">Transmembrane helix</keyword>
<reference evidence="13 14" key="1">
    <citation type="submission" date="2008-04" db="EMBL/GenBank/DDBJ databases">
        <title>Complete sequence of chromosome of Natranaerobius thermophilus JW/NM-WN-LF.</title>
        <authorList>
            <consortium name="US DOE Joint Genome Institute"/>
            <person name="Copeland A."/>
            <person name="Lucas S."/>
            <person name="Lapidus A."/>
            <person name="Glavina del Rio T."/>
            <person name="Dalin E."/>
            <person name="Tice H."/>
            <person name="Bruce D."/>
            <person name="Goodwin L."/>
            <person name="Pitluck S."/>
            <person name="Chertkov O."/>
            <person name="Brettin T."/>
            <person name="Detter J.C."/>
            <person name="Han C."/>
            <person name="Kuske C.R."/>
            <person name="Schmutz J."/>
            <person name="Larimer F."/>
            <person name="Land M."/>
            <person name="Hauser L."/>
            <person name="Kyrpides N."/>
            <person name="Lykidis A."/>
            <person name="Mesbah N.M."/>
            <person name="Wiegel J."/>
        </authorList>
    </citation>
    <scope>NUCLEOTIDE SEQUENCE [LARGE SCALE GENOMIC DNA]</scope>
    <source>
        <strain evidence="14">ATCC BAA-1301 / DSM 18059 / JW/NM-WN-LF</strain>
    </source>
</reference>
<dbReference type="AlphaFoldDB" id="B2A365"/>
<feature type="transmembrane region" description="Helical" evidence="12">
    <location>
        <begin position="40"/>
        <end position="61"/>
    </location>
</feature>
<accession>B2A365</accession>
<dbReference type="Proteomes" id="UP000001683">
    <property type="component" value="Chromosome"/>
</dbReference>
<evidence type="ECO:0000256" key="10">
    <source>
        <dbReference type="ARBA" id="ARBA00023136"/>
    </source>
</evidence>
<dbReference type="MEROPS" id="N06.A01"/>
<dbReference type="Gene3D" id="3.40.1690.10">
    <property type="entry name" value="secretion proteins EscU"/>
    <property type="match status" value="1"/>
</dbReference>
<dbReference type="PANTHER" id="PTHR30531:SF12">
    <property type="entry name" value="FLAGELLAR BIOSYNTHETIC PROTEIN FLHB"/>
    <property type="match status" value="1"/>
</dbReference>
<dbReference type="RefSeq" id="WP_012447869.1">
    <property type="nucleotide sequence ID" value="NC_010718.1"/>
</dbReference>
<keyword evidence="13" id="KW-0969">Cilium</keyword>
<evidence type="ECO:0000256" key="3">
    <source>
        <dbReference type="ARBA" id="ARBA00021622"/>
    </source>
</evidence>
<gene>
    <name evidence="12" type="primary">flhB</name>
    <name evidence="13" type="ordered locus">Nther_1412</name>
</gene>
<feature type="transmembrane region" description="Helical" evidence="12">
    <location>
        <begin position="157"/>
        <end position="175"/>
    </location>
</feature>
<keyword evidence="6 12" id="KW-0812">Transmembrane</keyword>
<dbReference type="STRING" id="457570.Nther_1412"/>
<keyword evidence="5 12" id="KW-1003">Cell membrane</keyword>
<keyword evidence="11 12" id="KW-1006">Bacterial flagellum protein export</keyword>
<evidence type="ECO:0000256" key="11">
    <source>
        <dbReference type="ARBA" id="ARBA00023225"/>
    </source>
</evidence>
<dbReference type="Pfam" id="PF01312">
    <property type="entry name" value="Bac_export_2"/>
    <property type="match status" value="1"/>
</dbReference>
<keyword evidence="4 12" id="KW-0813">Transport</keyword>
<evidence type="ECO:0000256" key="5">
    <source>
        <dbReference type="ARBA" id="ARBA00022475"/>
    </source>
</evidence>
<keyword evidence="13" id="KW-0282">Flagellum</keyword>
<sequence length="363" mass="41784">MNIDKRFDLQLFNQEKTETPTPKHRRESRKKGQVAKSTELTSALLLMATFSTLYIVFPYSFDRFMNFAKQFWSNINTINYTMDEIHSLLITMMMEGAVFAAPVIIVAVLIGLISNLMQVGILLTGDPLKPKLERLDPIKGFQKIFSKRAVVELTKSLFKMVVIGIIAYILFNNHMEHFPYFYDMTVMQIAVEVGQLTWALIFRVGMALLFLSILDYVYQVWEHEQNLKMTKQQVKDEHKQTEGDPQVRSKMKEKQREISKKRMMSEVPEADVVITNPVHIAVALKYDEGDTAPMVLAKGQGHVARKIKEIAEDHNVVVMENRQLARSLYFSVEIGDFIPEELYQAVAEVLAFVYRLKKSSGME</sequence>
<evidence type="ECO:0000313" key="13">
    <source>
        <dbReference type="EMBL" id="ACB84995.1"/>
    </source>
</evidence>
<dbReference type="PRINTS" id="PR00950">
    <property type="entry name" value="TYPE3IMSPROT"/>
</dbReference>
<keyword evidence="8 12" id="KW-0653">Protein transport</keyword>
<feature type="transmembrane region" description="Helical" evidence="12">
    <location>
        <begin position="97"/>
        <end position="124"/>
    </location>
</feature>
<dbReference type="GO" id="GO:0009306">
    <property type="term" value="P:protein secretion"/>
    <property type="evidence" value="ECO:0007669"/>
    <property type="project" value="InterPro"/>
</dbReference>
<keyword evidence="13" id="KW-0966">Cell projection</keyword>
<evidence type="ECO:0000313" key="14">
    <source>
        <dbReference type="Proteomes" id="UP000001683"/>
    </source>
</evidence>
<comment type="similarity">
    <text evidence="2 12">Belongs to the type III secretion exporter family.</text>
</comment>
<evidence type="ECO:0000256" key="2">
    <source>
        <dbReference type="ARBA" id="ARBA00010690"/>
    </source>
</evidence>
<dbReference type="SUPFAM" id="SSF160544">
    <property type="entry name" value="EscU C-terminal domain-like"/>
    <property type="match status" value="1"/>
</dbReference>
<dbReference type="eggNOG" id="COG1377">
    <property type="taxonomic scope" value="Bacteria"/>
</dbReference>
<dbReference type="GO" id="GO:0044780">
    <property type="term" value="P:bacterial-type flagellum assembly"/>
    <property type="evidence" value="ECO:0007669"/>
    <property type="project" value="InterPro"/>
</dbReference>
<dbReference type="OrthoDB" id="9807950at2"/>
<dbReference type="InParanoid" id="B2A365"/>
<comment type="subcellular location">
    <subcellularLocation>
        <location evidence="1">Cell membrane</location>
        <topology evidence="1">Multi-pass membrane protein</topology>
    </subcellularLocation>
</comment>
<evidence type="ECO:0000256" key="6">
    <source>
        <dbReference type="ARBA" id="ARBA00022692"/>
    </source>
</evidence>
<dbReference type="PANTHER" id="PTHR30531">
    <property type="entry name" value="FLAGELLAR BIOSYNTHETIC PROTEIN FLHB"/>
    <property type="match status" value="1"/>
</dbReference>
<dbReference type="InterPro" id="IPR006135">
    <property type="entry name" value="T3SS_substrate_exporter"/>
</dbReference>
<dbReference type="KEGG" id="nth:Nther_1412"/>
<protein>
    <recommendedName>
        <fullName evidence="3 12">Flagellar biosynthetic protein FlhB</fullName>
    </recommendedName>
</protein>
<dbReference type="InterPro" id="IPR006136">
    <property type="entry name" value="FlhB"/>
</dbReference>
<evidence type="ECO:0000256" key="12">
    <source>
        <dbReference type="RuleBase" id="RU364091"/>
    </source>
</evidence>
<dbReference type="FunFam" id="3.40.1690.10:FF:000001">
    <property type="entry name" value="Flagellar biosynthetic protein FlhB"/>
    <property type="match status" value="1"/>
</dbReference>
<dbReference type="FunCoup" id="B2A365">
    <property type="interactions" value="109"/>
</dbReference>
<evidence type="ECO:0000256" key="1">
    <source>
        <dbReference type="ARBA" id="ARBA00004651"/>
    </source>
</evidence>
<dbReference type="GO" id="GO:0005886">
    <property type="term" value="C:plasma membrane"/>
    <property type="evidence" value="ECO:0007669"/>
    <property type="project" value="UniProtKB-SubCell"/>
</dbReference>
<keyword evidence="10 12" id="KW-0472">Membrane</keyword>
<dbReference type="HOGENOM" id="CLU_041013_1_2_9"/>
<dbReference type="NCBIfam" id="TIGR00328">
    <property type="entry name" value="flhB"/>
    <property type="match status" value="1"/>
</dbReference>
<evidence type="ECO:0000256" key="7">
    <source>
        <dbReference type="ARBA" id="ARBA00022795"/>
    </source>
</evidence>